<evidence type="ECO:0000256" key="1">
    <source>
        <dbReference type="SAM" id="Coils"/>
    </source>
</evidence>
<organism evidence="2">
    <name type="scientific">Siphoviridae sp. ctnN38</name>
    <dbReference type="NCBI Taxonomy" id="2826455"/>
    <lineage>
        <taxon>Viruses</taxon>
        <taxon>Duplodnaviria</taxon>
        <taxon>Heunggongvirae</taxon>
        <taxon>Uroviricota</taxon>
        <taxon>Caudoviricetes</taxon>
    </lineage>
</organism>
<accession>A0A8S5N600</accession>
<proteinExistence type="predicted"/>
<dbReference type="EMBL" id="BK015077">
    <property type="protein sequence ID" value="DAD90105.1"/>
    <property type="molecule type" value="Genomic_DNA"/>
</dbReference>
<evidence type="ECO:0000313" key="2">
    <source>
        <dbReference type="EMBL" id="DAD90105.1"/>
    </source>
</evidence>
<reference evidence="2" key="1">
    <citation type="journal article" date="2021" name="Proc. Natl. Acad. Sci. U.S.A.">
        <title>A Catalog of Tens of Thousands of Viruses from Human Metagenomes Reveals Hidden Associations with Chronic Diseases.</title>
        <authorList>
            <person name="Tisza M.J."/>
            <person name="Buck C.B."/>
        </authorList>
    </citation>
    <scope>NUCLEOTIDE SEQUENCE</scope>
    <source>
        <strain evidence="2">CtnN38</strain>
    </source>
</reference>
<feature type="coiled-coil region" evidence="1">
    <location>
        <begin position="12"/>
        <end position="46"/>
    </location>
</feature>
<protein>
    <submittedName>
        <fullName evidence="2">Uncharacterized protein</fullName>
    </submittedName>
</protein>
<sequence>MFEHKEDDNLNMEEIERYRKMSQEERDELMKELEKEEKEKIAESKK</sequence>
<name>A0A8S5N600_9CAUD</name>
<keyword evidence="1" id="KW-0175">Coiled coil</keyword>